<protein>
    <submittedName>
        <fullName evidence="1">Uncharacterized protein</fullName>
    </submittedName>
</protein>
<proteinExistence type="predicted"/>
<organism evidence="1 2">
    <name type="scientific">Lentithecium fluviatile CBS 122367</name>
    <dbReference type="NCBI Taxonomy" id="1168545"/>
    <lineage>
        <taxon>Eukaryota</taxon>
        <taxon>Fungi</taxon>
        <taxon>Dikarya</taxon>
        <taxon>Ascomycota</taxon>
        <taxon>Pezizomycotina</taxon>
        <taxon>Dothideomycetes</taxon>
        <taxon>Pleosporomycetidae</taxon>
        <taxon>Pleosporales</taxon>
        <taxon>Massarineae</taxon>
        <taxon>Lentitheciaceae</taxon>
        <taxon>Lentithecium</taxon>
    </lineage>
</organism>
<name>A0A6G1J1B7_9PLEO</name>
<dbReference type="EMBL" id="MU005582">
    <property type="protein sequence ID" value="KAF2684188.1"/>
    <property type="molecule type" value="Genomic_DNA"/>
</dbReference>
<gene>
    <name evidence="1" type="ORF">K458DRAFT_389396</name>
</gene>
<accession>A0A6G1J1B7</accession>
<dbReference type="AlphaFoldDB" id="A0A6G1J1B7"/>
<keyword evidence="2" id="KW-1185">Reference proteome</keyword>
<dbReference type="Proteomes" id="UP000799291">
    <property type="component" value="Unassembled WGS sequence"/>
</dbReference>
<reference evidence="1" key="1">
    <citation type="journal article" date="2020" name="Stud. Mycol.">
        <title>101 Dothideomycetes genomes: a test case for predicting lifestyles and emergence of pathogens.</title>
        <authorList>
            <person name="Haridas S."/>
            <person name="Albert R."/>
            <person name="Binder M."/>
            <person name="Bloem J."/>
            <person name="Labutti K."/>
            <person name="Salamov A."/>
            <person name="Andreopoulos B."/>
            <person name="Baker S."/>
            <person name="Barry K."/>
            <person name="Bills G."/>
            <person name="Bluhm B."/>
            <person name="Cannon C."/>
            <person name="Castanera R."/>
            <person name="Culley D."/>
            <person name="Daum C."/>
            <person name="Ezra D."/>
            <person name="Gonzalez J."/>
            <person name="Henrissat B."/>
            <person name="Kuo A."/>
            <person name="Liang C."/>
            <person name="Lipzen A."/>
            <person name="Lutzoni F."/>
            <person name="Magnuson J."/>
            <person name="Mondo S."/>
            <person name="Nolan M."/>
            <person name="Ohm R."/>
            <person name="Pangilinan J."/>
            <person name="Park H.-J."/>
            <person name="Ramirez L."/>
            <person name="Alfaro M."/>
            <person name="Sun H."/>
            <person name="Tritt A."/>
            <person name="Yoshinaga Y."/>
            <person name="Zwiers L.-H."/>
            <person name="Turgeon B."/>
            <person name="Goodwin S."/>
            <person name="Spatafora J."/>
            <person name="Crous P."/>
            <person name="Grigoriev I."/>
        </authorList>
    </citation>
    <scope>NUCLEOTIDE SEQUENCE</scope>
    <source>
        <strain evidence="1">CBS 122367</strain>
    </source>
</reference>
<evidence type="ECO:0000313" key="2">
    <source>
        <dbReference type="Proteomes" id="UP000799291"/>
    </source>
</evidence>
<evidence type="ECO:0000313" key="1">
    <source>
        <dbReference type="EMBL" id="KAF2684188.1"/>
    </source>
</evidence>
<sequence length="123" mass="13645">MERVRVRAAPRDWIRRRGCMHAEGKEDTTQPAWRGQRAGRLRRVLRRGDGRQLPPAAGRVNSFDVLALAVACISLVWAVTPQSAHPLNGRDPRFSPHHHGGLFMLDHCKCTRAAVTSVAAVPP</sequence>